<dbReference type="EMBL" id="JBJKFK010000638">
    <property type="protein sequence ID" value="KAL3315921.1"/>
    <property type="molecule type" value="Genomic_DNA"/>
</dbReference>
<reference evidence="2 3" key="1">
    <citation type="submission" date="2024-11" db="EMBL/GenBank/DDBJ databases">
        <title>Adaptive evolution of stress response genes in parasites aligns with host niche diversity.</title>
        <authorList>
            <person name="Hahn C."/>
            <person name="Resl P."/>
        </authorList>
    </citation>
    <scope>NUCLEOTIDE SEQUENCE [LARGE SCALE GENOMIC DNA]</scope>
    <source>
        <strain evidence="2">EGGRZ-B1_66</strain>
        <tissue evidence="2">Body</tissue>
    </source>
</reference>
<evidence type="ECO:0000313" key="2">
    <source>
        <dbReference type="EMBL" id="KAL3315921.1"/>
    </source>
</evidence>
<proteinExistence type="predicted"/>
<dbReference type="Proteomes" id="UP001626550">
    <property type="component" value="Unassembled WGS sequence"/>
</dbReference>
<comment type="caution">
    <text evidence="2">The sequence shown here is derived from an EMBL/GenBank/DDBJ whole genome shotgun (WGS) entry which is preliminary data.</text>
</comment>
<organism evidence="2 3">
    <name type="scientific">Cichlidogyrus casuarinus</name>
    <dbReference type="NCBI Taxonomy" id="1844966"/>
    <lineage>
        <taxon>Eukaryota</taxon>
        <taxon>Metazoa</taxon>
        <taxon>Spiralia</taxon>
        <taxon>Lophotrochozoa</taxon>
        <taxon>Platyhelminthes</taxon>
        <taxon>Monogenea</taxon>
        <taxon>Monopisthocotylea</taxon>
        <taxon>Dactylogyridea</taxon>
        <taxon>Ancyrocephalidae</taxon>
        <taxon>Cichlidogyrus</taxon>
    </lineage>
</organism>
<protein>
    <submittedName>
        <fullName evidence="2">Anoctamin-1</fullName>
    </submittedName>
</protein>
<feature type="domain" description="Anoctamin dimerisation" evidence="1">
    <location>
        <begin position="38"/>
        <end position="85"/>
    </location>
</feature>
<dbReference type="Pfam" id="PF16178">
    <property type="entry name" value="Anoct_dimer"/>
    <property type="match status" value="1"/>
</dbReference>
<gene>
    <name evidence="2" type="primary">ANO1_2</name>
    <name evidence="2" type="ORF">Ciccas_005436</name>
</gene>
<evidence type="ECO:0000259" key="1">
    <source>
        <dbReference type="Pfam" id="PF16178"/>
    </source>
</evidence>
<accession>A0ABD2QC98</accession>
<name>A0ABD2QC98_9PLAT</name>
<keyword evidence="3" id="KW-1185">Reference proteome</keyword>
<dbReference type="InterPro" id="IPR032394">
    <property type="entry name" value="Anoct_dimer"/>
</dbReference>
<dbReference type="AlphaFoldDB" id="A0ABD2QC98"/>
<evidence type="ECO:0000313" key="3">
    <source>
        <dbReference type="Proteomes" id="UP001626550"/>
    </source>
</evidence>
<sequence length="144" mass="16172">MSTTIFKKLLPDFLNNAQDLAQENVEGRFYANRNKELYFRDGKRLIDYVLAYKKSDTEPSNIKKRACFLAVLASKKIEIEVEDANGNLIGATGSQNNIDEVLNKYKPFDWCEDDDPDSKKKVSNLGFDSVESAVSDPGIPLSSL</sequence>